<protein>
    <submittedName>
        <fullName evidence="2">ATP-binding cassette domain-containing protein</fullName>
    </submittedName>
</protein>
<dbReference type="InterPro" id="IPR003439">
    <property type="entry name" value="ABC_transporter-like_ATP-bd"/>
</dbReference>
<evidence type="ECO:0000313" key="3">
    <source>
        <dbReference type="Proteomes" id="UP001275315"/>
    </source>
</evidence>
<dbReference type="InterPro" id="IPR027417">
    <property type="entry name" value="P-loop_NTPase"/>
</dbReference>
<feature type="domain" description="ABC transporter" evidence="1">
    <location>
        <begin position="1"/>
        <end position="171"/>
    </location>
</feature>
<evidence type="ECO:0000259" key="1">
    <source>
        <dbReference type="PROSITE" id="PS50893"/>
    </source>
</evidence>
<dbReference type="SUPFAM" id="SSF52540">
    <property type="entry name" value="P-loop containing nucleoside triphosphate hydrolases"/>
    <property type="match status" value="1"/>
</dbReference>
<dbReference type="InterPro" id="IPR015854">
    <property type="entry name" value="ABC_transpr_LolD-like"/>
</dbReference>
<reference evidence="2 3" key="1">
    <citation type="submission" date="2023-10" db="EMBL/GenBank/DDBJ databases">
        <title>Virgibacillus soli CC-YMP-6 genome.</title>
        <authorList>
            <person name="Miliotis G."/>
            <person name="Sengupta P."/>
            <person name="Hameed A."/>
            <person name="Chuvochina M."/>
            <person name="Mcdonagh F."/>
            <person name="Simpson A.C."/>
            <person name="Singh N.K."/>
            <person name="Rekha P.D."/>
            <person name="Raman K."/>
            <person name="Hugenholtz P."/>
            <person name="Venkateswaran K."/>
        </authorList>
    </citation>
    <scope>NUCLEOTIDE SEQUENCE [LARGE SCALE GENOMIC DNA]</scope>
    <source>
        <strain evidence="2 3">CC-YMP-6</strain>
    </source>
</reference>
<dbReference type="Pfam" id="PF00005">
    <property type="entry name" value="ABC_tran"/>
    <property type="match status" value="1"/>
</dbReference>
<dbReference type="EMBL" id="JAWDIQ010000001">
    <property type="protein sequence ID" value="MDY0407586.1"/>
    <property type="molecule type" value="Genomic_DNA"/>
</dbReference>
<organism evidence="2 3">
    <name type="scientific">Paracerasibacillus soli</name>
    <dbReference type="NCBI Taxonomy" id="480284"/>
    <lineage>
        <taxon>Bacteria</taxon>
        <taxon>Bacillati</taxon>
        <taxon>Bacillota</taxon>
        <taxon>Bacilli</taxon>
        <taxon>Bacillales</taxon>
        <taxon>Bacillaceae</taxon>
        <taxon>Paracerasibacillus</taxon>
    </lineage>
</organism>
<gene>
    <name evidence="2" type="ORF">RWD45_01905</name>
</gene>
<dbReference type="PANTHER" id="PTHR24220">
    <property type="entry name" value="IMPORT ATP-BINDING PROTEIN"/>
    <property type="match status" value="1"/>
</dbReference>
<evidence type="ECO:0000313" key="2">
    <source>
        <dbReference type="EMBL" id="MDY0407586.1"/>
    </source>
</evidence>
<name>A0ABU5CMI8_9BACI</name>
<proteinExistence type="predicted"/>
<dbReference type="Gene3D" id="3.40.50.300">
    <property type="entry name" value="P-loop containing nucleotide triphosphate hydrolases"/>
    <property type="match status" value="1"/>
</dbReference>
<dbReference type="GO" id="GO:0005524">
    <property type="term" value="F:ATP binding"/>
    <property type="evidence" value="ECO:0007669"/>
    <property type="project" value="UniProtKB-KW"/>
</dbReference>
<dbReference type="PROSITE" id="PS50893">
    <property type="entry name" value="ABC_TRANSPORTER_2"/>
    <property type="match status" value="1"/>
</dbReference>
<dbReference type="Proteomes" id="UP001275315">
    <property type="component" value="Unassembled WGS sequence"/>
</dbReference>
<sequence length="172" mass="19698">MEQVDSGKVEIGELDMMNASEEERRRFRRKHTGYIFQDYQLFDQFDVLTNVMIPLLPYEPRKIVEEKAIQLLDTVGLLPRKSHMPAQLSGGEKQRTAIARALMNDPQLILCDEPTGNLDMNNRNHIMKILKEIHRQGATIVFVTHDQELAAVGDVHFEMRDGLLQIKSVEAG</sequence>
<keyword evidence="2" id="KW-0067">ATP-binding</keyword>
<accession>A0ABU5CMI8</accession>
<keyword evidence="3" id="KW-1185">Reference proteome</keyword>
<keyword evidence="2" id="KW-0547">Nucleotide-binding</keyword>
<comment type="caution">
    <text evidence="2">The sequence shown here is derived from an EMBL/GenBank/DDBJ whole genome shotgun (WGS) entry which is preliminary data.</text>
</comment>
<dbReference type="RefSeq" id="WP_320379738.1">
    <property type="nucleotide sequence ID" value="NZ_JAWDIQ010000001.1"/>
</dbReference>